<protein>
    <recommendedName>
        <fullName evidence="13">AAA+ ATPase domain-containing protein</fullName>
    </recommendedName>
</protein>
<dbReference type="InterPro" id="IPR032675">
    <property type="entry name" value="LRR_dom_sf"/>
</dbReference>
<feature type="domain" description="Disease resistance protein At4g27190-like leucine-rich repeats" evidence="10">
    <location>
        <begin position="963"/>
        <end position="1077"/>
    </location>
</feature>
<keyword evidence="2" id="KW-0433">Leucine-rich repeat</keyword>
<dbReference type="EMBL" id="JAXUIC010000010">
    <property type="protein sequence ID" value="KAK4567821.1"/>
    <property type="molecule type" value="Genomic_DNA"/>
</dbReference>
<comment type="similarity">
    <text evidence="1">Belongs to the disease resistance NB-LRR family.</text>
</comment>
<keyword evidence="3" id="KW-0677">Repeat</keyword>
<dbReference type="InterPro" id="IPR050905">
    <property type="entry name" value="Plant_NBS-LRR"/>
</dbReference>
<evidence type="ECO:0000256" key="1">
    <source>
        <dbReference type="ARBA" id="ARBA00008894"/>
    </source>
</evidence>
<dbReference type="SUPFAM" id="SSF52540">
    <property type="entry name" value="P-loop containing nucleoside triphosphate hydrolases"/>
    <property type="match status" value="1"/>
</dbReference>
<dbReference type="InterPro" id="IPR057135">
    <property type="entry name" value="At4g27190-like_LRR"/>
</dbReference>
<evidence type="ECO:0000256" key="4">
    <source>
        <dbReference type="ARBA" id="ARBA00022741"/>
    </source>
</evidence>
<evidence type="ECO:0000256" key="6">
    <source>
        <dbReference type="ARBA" id="ARBA00022840"/>
    </source>
</evidence>
<evidence type="ECO:0000313" key="11">
    <source>
        <dbReference type="EMBL" id="KAK4567821.1"/>
    </source>
</evidence>
<proteinExistence type="inferred from homology"/>
<dbReference type="Gene3D" id="3.40.50.300">
    <property type="entry name" value="P-loop containing nucleotide triphosphate hydrolases"/>
    <property type="match status" value="1"/>
</dbReference>
<dbReference type="Gene3D" id="1.10.8.430">
    <property type="entry name" value="Helical domain of apoptotic protease-activating factors"/>
    <property type="match status" value="1"/>
</dbReference>
<evidence type="ECO:0000256" key="3">
    <source>
        <dbReference type="ARBA" id="ARBA00022737"/>
    </source>
</evidence>
<dbReference type="Pfam" id="PF23247">
    <property type="entry name" value="LRR_RPS2"/>
    <property type="match status" value="3"/>
</dbReference>
<evidence type="ECO:0000256" key="7">
    <source>
        <dbReference type="SAM" id="Coils"/>
    </source>
</evidence>
<feature type="domain" description="Disease resistance protein At4g27190-like leucine-rich repeats" evidence="10">
    <location>
        <begin position="744"/>
        <end position="869"/>
    </location>
</feature>
<evidence type="ECO:0000313" key="12">
    <source>
        <dbReference type="Proteomes" id="UP001324115"/>
    </source>
</evidence>
<keyword evidence="12" id="KW-1185">Reference proteome</keyword>
<keyword evidence="4" id="KW-0547">Nucleotide-binding</keyword>
<feature type="coiled-coil region" evidence="7">
    <location>
        <begin position="26"/>
        <end position="53"/>
    </location>
</feature>
<dbReference type="InterPro" id="IPR027417">
    <property type="entry name" value="P-loop_NTPase"/>
</dbReference>
<keyword evidence="7" id="KW-0175">Coiled coil</keyword>
<dbReference type="PANTHER" id="PTHR33463">
    <property type="entry name" value="NB-ARC DOMAIN-CONTAINING PROTEIN-RELATED"/>
    <property type="match status" value="1"/>
</dbReference>
<dbReference type="Pfam" id="PF00931">
    <property type="entry name" value="NB-ARC"/>
    <property type="match status" value="1"/>
</dbReference>
<gene>
    <name evidence="11" type="ORF">RGQ29_003542</name>
</gene>
<comment type="caution">
    <text evidence="11">The sequence shown here is derived from an EMBL/GenBank/DDBJ whole genome shotgun (WGS) entry which is preliminary data.</text>
</comment>
<dbReference type="Gene3D" id="3.80.10.10">
    <property type="entry name" value="Ribonuclease Inhibitor"/>
    <property type="match status" value="3"/>
</dbReference>
<evidence type="ECO:0000259" key="9">
    <source>
        <dbReference type="Pfam" id="PF00931"/>
    </source>
</evidence>
<dbReference type="SUPFAM" id="SSF52058">
    <property type="entry name" value="L domain-like"/>
    <property type="match status" value="2"/>
</dbReference>
<dbReference type="GO" id="GO:0005524">
    <property type="term" value="F:ATP binding"/>
    <property type="evidence" value="ECO:0007669"/>
    <property type="project" value="UniProtKB-KW"/>
</dbReference>
<name>A0AAN7ECU9_QUERU</name>
<evidence type="ECO:0000256" key="2">
    <source>
        <dbReference type="ARBA" id="ARBA00022614"/>
    </source>
</evidence>
<feature type="compositionally biased region" description="Polar residues" evidence="8">
    <location>
        <begin position="1450"/>
        <end position="1464"/>
    </location>
</feature>
<evidence type="ECO:0000256" key="8">
    <source>
        <dbReference type="SAM" id="MobiDB-lite"/>
    </source>
</evidence>
<dbReference type="InterPro" id="IPR042197">
    <property type="entry name" value="Apaf_helical"/>
</dbReference>
<evidence type="ECO:0000259" key="10">
    <source>
        <dbReference type="Pfam" id="PF23247"/>
    </source>
</evidence>
<dbReference type="PANTHER" id="PTHR33463:SF203">
    <property type="entry name" value="AAA+ ATPASE DOMAIN-CONTAINING PROTEIN"/>
    <property type="match status" value="1"/>
</dbReference>
<dbReference type="Gene3D" id="1.10.10.10">
    <property type="entry name" value="Winged helix-like DNA-binding domain superfamily/Winged helix DNA-binding domain"/>
    <property type="match status" value="1"/>
</dbReference>
<feature type="domain" description="Disease resistance protein At4g27190-like leucine-rich repeats" evidence="10">
    <location>
        <begin position="1229"/>
        <end position="1340"/>
    </location>
</feature>
<reference evidence="11 12" key="1">
    <citation type="journal article" date="2023" name="G3 (Bethesda)">
        <title>A haplotype-resolved chromosome-scale genome for Quercus rubra L. provides insights into the genetics of adaptive traits for red oak species.</title>
        <authorList>
            <person name="Kapoor B."/>
            <person name="Jenkins J."/>
            <person name="Schmutz J."/>
            <person name="Zhebentyayeva T."/>
            <person name="Kuelheim C."/>
            <person name="Coggeshall M."/>
            <person name="Heim C."/>
            <person name="Lasky J.R."/>
            <person name="Leites L."/>
            <person name="Islam-Faridi N."/>
            <person name="Romero-Severson J."/>
            <person name="DeLeo V.L."/>
            <person name="Lucas S.M."/>
            <person name="Lazic D."/>
            <person name="Gailing O."/>
            <person name="Carlson J."/>
            <person name="Staton M."/>
        </authorList>
    </citation>
    <scope>NUCLEOTIDE SEQUENCE [LARGE SCALE GENOMIC DNA]</scope>
    <source>
        <strain evidence="11">Pseudo-F2</strain>
    </source>
</reference>
<dbReference type="FunFam" id="3.40.50.300:FF:001091">
    <property type="entry name" value="Probable disease resistance protein At1g61300"/>
    <property type="match status" value="1"/>
</dbReference>
<dbReference type="InterPro" id="IPR002182">
    <property type="entry name" value="NB-ARC"/>
</dbReference>
<accession>A0AAN7ECU9</accession>
<organism evidence="11 12">
    <name type="scientific">Quercus rubra</name>
    <name type="common">Northern red oak</name>
    <name type="synonym">Quercus borealis</name>
    <dbReference type="NCBI Taxonomy" id="3512"/>
    <lineage>
        <taxon>Eukaryota</taxon>
        <taxon>Viridiplantae</taxon>
        <taxon>Streptophyta</taxon>
        <taxon>Embryophyta</taxon>
        <taxon>Tracheophyta</taxon>
        <taxon>Spermatophyta</taxon>
        <taxon>Magnoliopsida</taxon>
        <taxon>eudicotyledons</taxon>
        <taxon>Gunneridae</taxon>
        <taxon>Pentapetalae</taxon>
        <taxon>rosids</taxon>
        <taxon>fabids</taxon>
        <taxon>Fagales</taxon>
        <taxon>Fagaceae</taxon>
        <taxon>Quercus</taxon>
    </lineage>
</organism>
<dbReference type="GO" id="GO:0006952">
    <property type="term" value="P:defense response"/>
    <property type="evidence" value="ECO:0007669"/>
    <property type="project" value="UniProtKB-KW"/>
</dbReference>
<feature type="region of interest" description="Disordered" evidence="8">
    <location>
        <begin position="1440"/>
        <end position="1464"/>
    </location>
</feature>
<evidence type="ECO:0008006" key="13">
    <source>
        <dbReference type="Google" id="ProtNLM"/>
    </source>
</evidence>
<feature type="region of interest" description="Disordered" evidence="8">
    <location>
        <begin position="1196"/>
        <end position="1219"/>
    </location>
</feature>
<feature type="compositionally biased region" description="Basic and acidic residues" evidence="8">
    <location>
        <begin position="1205"/>
        <end position="1219"/>
    </location>
</feature>
<feature type="domain" description="NB-ARC" evidence="9">
    <location>
        <begin position="157"/>
        <end position="317"/>
    </location>
</feature>
<keyword evidence="6" id="KW-0067">ATP-binding</keyword>
<dbReference type="InterPro" id="IPR036388">
    <property type="entry name" value="WH-like_DNA-bd_sf"/>
</dbReference>
<evidence type="ECO:0000256" key="5">
    <source>
        <dbReference type="ARBA" id="ARBA00022821"/>
    </source>
</evidence>
<dbReference type="GO" id="GO:0043531">
    <property type="term" value="F:ADP binding"/>
    <property type="evidence" value="ECO:0007669"/>
    <property type="project" value="InterPro"/>
</dbReference>
<dbReference type="PRINTS" id="PR00364">
    <property type="entry name" value="DISEASERSIST"/>
</dbReference>
<dbReference type="Proteomes" id="UP001324115">
    <property type="component" value="Unassembled WGS sequence"/>
</dbReference>
<keyword evidence="5" id="KW-0611">Plant defense</keyword>
<feature type="compositionally biased region" description="Basic and acidic residues" evidence="8">
    <location>
        <begin position="1440"/>
        <end position="1449"/>
    </location>
</feature>
<sequence length="1464" mass="165710">MESIKPFIKKIEENLLEQIGQQIGYLIHLNSNVKNLKDQFQKLADKRNVVQLEIGEAERNGEIMLPGVESWVQKVDNISEGLQRFLEEDVKGNMMCLDGWCPNLKSRYSLSRKAKKKTLEIDGLLKDGQFARLSYRPPPQGIGSSGFKAFESRISIVKEVLKSLRDNNINMIAICGMGGIGKTTMAKEVAKIAKDDKLFDEVAMAVVSQNHDDKKIQDQIAEMLDLKLEGYSLPVRAERLKNRITSGKSVLVILDDIWDALNLEAVGIPYGGQHNRCKILLTSRSEEACNQMKSQTIFKIEVLSGEEAWNLFSEMAGNCVETPNLRPIAKEVAKECGGLPVALVTVGRALENKSEFEWIAALQQLQKSIPKNILGLDSKVYSSIKLSYDYLKSDEAESCFLLCCLFPEDYDIPIEYIVRYGVGQSLLAKIDNVGEARNRVHAIVKNLKRSFLLLDSEKAESVKMHDVVRDVAISIAENRGFLVQCNNEKEEWPEKETHEHSAISLVSEKLKRHPDGLVCPKLELLQLLCSRMTLQMLPANLFKGMSGLKVLSLRGMSIPLLPQSIHVLQNLRALHLGFCEFIDVSAIGALRKLEILSFLCSYIKELPREMGNLSHLKVLDLSRCFFRQQFPPGLLSSLSHLEELYMFRVSVDWQPMEGNKKGENASLAELMSLSNHLMALKIDIPNIEVLPKDILFKNQMIKFQISVGEGMYHYLAETDSYLFKNRLALGRCDIAKSRMLLQLLAKCEILYLREIKDLKNIAYELNKEGFQCLKVLEVCKSKNVEYVMDATLHHTPHAAFPILESLKLSYLCNLKEIYHCQFPERSLTDAKLGCFGNLRSVRLSGCKQLKNVFSLSIARSLVQLQELKIVGSVHMKEIFPKGEDEKALDKIMFPQLTLIHLECLPRLIGFCTGMGPVQLVQSSLNHEVGSSETDKLTTSQKAEVTDIQQHTTSSDFLESTPLISHKLFSSTTILWPPNLEKLWLTSNDSIEVLFDLEGLKVDNDSQGITILSELKYLQVDKSSKLAYMWKNVPRGIQSFQNLTLIGVSGCNHLIYLIPLSIANLLVKLQSIELSHCDAIKNIVQRDGEEEAADIIMFPKVSSLNLKWLPNLVSFCNEAYSFEWPSIKDITLSHCYNLKTIGSETQSPRKLKKINEESDSRPHEPRIGSLGFLGRCFECVPRSKNYGPMAVLDQGTTNKSQRSYSVKKEGTLTMPKDPRASDINNPSKIWSLFPSNLIECLKNLESVDLERCDSIEVIFQLEELNVEESHAAAVLDQLQTLHLNGLSKLMRIWKKGPKRTVGFGNLKLLKVENCNNLTNLFSPSIGKLLVMLEEIKVIRCEKIEELLSIAKDKEEVLFYKVNSIWLEDLPNLQCFCKEENAFEWPSLKKIMVIGCPNLRTFVPTNLKTPELEGVYEDIEYKTPQWMGDLNATVEHIFKGKEKQVDHETQQQEKLSPLRQTSEIDM</sequence>